<evidence type="ECO:0000256" key="1">
    <source>
        <dbReference type="SAM" id="Phobius"/>
    </source>
</evidence>
<reference evidence="2 3" key="1">
    <citation type="submission" date="2022-10" db="EMBL/GenBank/DDBJ databases">
        <title>The complete genomes of actinobacterial strains from the NBC collection.</title>
        <authorList>
            <person name="Joergensen T.S."/>
            <person name="Alvarez Arevalo M."/>
            <person name="Sterndorff E.B."/>
            <person name="Faurdal D."/>
            <person name="Vuksanovic O."/>
            <person name="Mourched A.-S."/>
            <person name="Charusanti P."/>
            <person name="Shaw S."/>
            <person name="Blin K."/>
            <person name="Weber T."/>
        </authorList>
    </citation>
    <scope>NUCLEOTIDE SEQUENCE [LARGE SCALE GENOMIC DNA]</scope>
    <source>
        <strain evidence="2 3">NBC 01752</strain>
    </source>
</reference>
<dbReference type="RefSeq" id="WP_326760318.1">
    <property type="nucleotide sequence ID" value="NZ_CP109135.1"/>
</dbReference>
<evidence type="ECO:0000313" key="2">
    <source>
        <dbReference type="EMBL" id="WSD22055.1"/>
    </source>
</evidence>
<feature type="transmembrane region" description="Helical" evidence="1">
    <location>
        <begin position="12"/>
        <end position="30"/>
    </location>
</feature>
<evidence type="ECO:0000313" key="3">
    <source>
        <dbReference type="Proteomes" id="UP001340816"/>
    </source>
</evidence>
<gene>
    <name evidence="2" type="ORF">OHB35_28620</name>
</gene>
<keyword evidence="3" id="KW-1185">Reference proteome</keyword>
<feature type="transmembrane region" description="Helical" evidence="1">
    <location>
        <begin position="50"/>
        <end position="77"/>
    </location>
</feature>
<sequence>MSSLAVKLNRNWWVIPIMAFIVAEVTTLVMQTVTGPQLLGGIKPDLRKDIYSSLTGSSSGLLGFALAAVAILAAFAPKSETRGRDRRREQDLASARNDIAKCLLVTSVFLMTILVVSTVGIGADAGPKASLPISTVVVSAGFASLVGLLISGLGVTLSILERNSTA</sequence>
<protein>
    <submittedName>
        <fullName evidence="2">Uncharacterized protein</fullName>
    </submittedName>
</protein>
<proteinExistence type="predicted"/>
<name>A0ABZ1HUU0_STRPH</name>
<keyword evidence="1" id="KW-0812">Transmembrane</keyword>
<dbReference type="Proteomes" id="UP001340816">
    <property type="component" value="Chromosome"/>
</dbReference>
<accession>A0ABZ1HUU0</accession>
<organism evidence="2 3">
    <name type="scientific">Streptomyces phaeochromogenes</name>
    <dbReference type="NCBI Taxonomy" id="1923"/>
    <lineage>
        <taxon>Bacteria</taxon>
        <taxon>Bacillati</taxon>
        <taxon>Actinomycetota</taxon>
        <taxon>Actinomycetes</taxon>
        <taxon>Kitasatosporales</taxon>
        <taxon>Streptomycetaceae</taxon>
        <taxon>Streptomyces</taxon>
        <taxon>Streptomyces phaeochromogenes group</taxon>
    </lineage>
</organism>
<dbReference type="EMBL" id="CP109135">
    <property type="protein sequence ID" value="WSD22055.1"/>
    <property type="molecule type" value="Genomic_DNA"/>
</dbReference>
<feature type="transmembrane region" description="Helical" evidence="1">
    <location>
        <begin position="98"/>
        <end position="121"/>
    </location>
</feature>
<keyword evidence="1" id="KW-1133">Transmembrane helix</keyword>
<keyword evidence="1" id="KW-0472">Membrane</keyword>
<feature type="transmembrane region" description="Helical" evidence="1">
    <location>
        <begin position="133"/>
        <end position="160"/>
    </location>
</feature>